<evidence type="ECO:0000313" key="3">
    <source>
        <dbReference type="Proteomes" id="UP000825729"/>
    </source>
</evidence>
<evidence type="ECO:0000256" key="1">
    <source>
        <dbReference type="SAM" id="MobiDB-lite"/>
    </source>
</evidence>
<accession>A0AAV7E784</accession>
<evidence type="ECO:0000313" key="2">
    <source>
        <dbReference type="EMBL" id="KAG9443965.1"/>
    </source>
</evidence>
<dbReference type="Proteomes" id="UP000825729">
    <property type="component" value="Unassembled WGS sequence"/>
</dbReference>
<protein>
    <submittedName>
        <fullName evidence="2">Uncharacterized protein</fullName>
    </submittedName>
</protein>
<dbReference type="Gene3D" id="3.10.20.90">
    <property type="entry name" value="Phosphatidylinositol 3-kinase Catalytic Subunit, Chain A, domain 1"/>
    <property type="match status" value="1"/>
</dbReference>
<dbReference type="PANTHER" id="PTHR47290:SF6">
    <property type="entry name" value="UBIQUITIN-LIKE DOMAIN-CONTAINING PROTEIN"/>
    <property type="match status" value="1"/>
</dbReference>
<keyword evidence="3" id="KW-1185">Reference proteome</keyword>
<name>A0AAV7E784_ARIFI</name>
<feature type="compositionally biased region" description="Low complexity" evidence="1">
    <location>
        <begin position="80"/>
        <end position="98"/>
    </location>
</feature>
<dbReference type="PANTHER" id="PTHR47290">
    <property type="entry name" value="RING FINGER PROTEIN"/>
    <property type="match status" value="1"/>
</dbReference>
<dbReference type="EMBL" id="JAINDJ010000006">
    <property type="protein sequence ID" value="KAG9443965.1"/>
    <property type="molecule type" value="Genomic_DNA"/>
</dbReference>
<comment type="caution">
    <text evidence="2">The sequence shown here is derived from an EMBL/GenBank/DDBJ whole genome shotgun (WGS) entry which is preliminary data.</text>
</comment>
<sequence length="244" mass="26749">MSSSRSRVVVVGNEEEEEGWLRLGLGPVRGDASGLRAGQQELGLGLAFGNDGGLLCTEPPPSLLTYHHDQRWLHPPPLLPGSSSSSSSSSTSSPSPATLPSLWSSSPLLWPLHGGDQYFPAASTQKREVGVWFSLRSCNSRDWNKEALPQVPKAYIRVKDESATVLMVKNYLVRKLGLSSELEIDITCMGNRLLPTQTLKYVRDEVWLPSLIGSFAGMASRGSEYPSLDHYLMSLHYKRSCCST</sequence>
<dbReference type="AlphaFoldDB" id="A0AAV7E784"/>
<gene>
    <name evidence="2" type="ORF">H6P81_015305</name>
</gene>
<feature type="region of interest" description="Disordered" evidence="1">
    <location>
        <begin position="75"/>
        <end position="98"/>
    </location>
</feature>
<proteinExistence type="predicted"/>
<dbReference type="InterPro" id="IPR044171">
    <property type="entry name" value="LAX2-like"/>
</dbReference>
<organism evidence="2 3">
    <name type="scientific">Aristolochia fimbriata</name>
    <name type="common">White veined hardy Dutchman's pipe vine</name>
    <dbReference type="NCBI Taxonomy" id="158543"/>
    <lineage>
        <taxon>Eukaryota</taxon>
        <taxon>Viridiplantae</taxon>
        <taxon>Streptophyta</taxon>
        <taxon>Embryophyta</taxon>
        <taxon>Tracheophyta</taxon>
        <taxon>Spermatophyta</taxon>
        <taxon>Magnoliopsida</taxon>
        <taxon>Magnoliidae</taxon>
        <taxon>Piperales</taxon>
        <taxon>Aristolochiaceae</taxon>
        <taxon>Aristolochia</taxon>
    </lineage>
</organism>
<reference evidence="2 3" key="1">
    <citation type="submission" date="2021-07" db="EMBL/GenBank/DDBJ databases">
        <title>The Aristolochia fimbriata genome: insights into angiosperm evolution, floral development and chemical biosynthesis.</title>
        <authorList>
            <person name="Jiao Y."/>
        </authorList>
    </citation>
    <scope>NUCLEOTIDE SEQUENCE [LARGE SCALE GENOMIC DNA]</scope>
    <source>
        <strain evidence="2">IBCAS-2021</strain>
        <tissue evidence="2">Leaf</tissue>
    </source>
</reference>